<proteinExistence type="predicted"/>
<gene>
    <name evidence="1" type="ORF">KDA_77160</name>
</gene>
<evidence type="ECO:0000313" key="2">
    <source>
        <dbReference type="Proteomes" id="UP000287171"/>
    </source>
</evidence>
<keyword evidence="2" id="KW-1185">Reference proteome</keyword>
<name>A0A402BLL6_9CHLR</name>
<evidence type="ECO:0000313" key="1">
    <source>
        <dbReference type="EMBL" id="GCE32232.1"/>
    </source>
</evidence>
<dbReference type="Proteomes" id="UP000287171">
    <property type="component" value="Unassembled WGS sequence"/>
</dbReference>
<dbReference type="EMBL" id="BIFT01000004">
    <property type="protein sequence ID" value="GCE32232.1"/>
    <property type="molecule type" value="Genomic_DNA"/>
</dbReference>
<dbReference type="RefSeq" id="WP_126632219.1">
    <property type="nucleotide sequence ID" value="NZ_BIFT01000004.1"/>
</dbReference>
<accession>A0A402BLL6</accession>
<reference evidence="2" key="1">
    <citation type="submission" date="2018-12" db="EMBL/GenBank/DDBJ databases">
        <title>Tengunoibacter tsumagoiensis gen. nov., sp. nov., Dictyobacter kobayashii sp. nov., D. alpinus sp. nov., and D. joshuensis sp. nov. and description of Dictyobacteraceae fam. nov. within the order Ktedonobacterales isolated from Tengu-no-mugimeshi.</title>
        <authorList>
            <person name="Wang C.M."/>
            <person name="Zheng Y."/>
            <person name="Sakai Y."/>
            <person name="Toyoda A."/>
            <person name="Minakuchi Y."/>
            <person name="Abe K."/>
            <person name="Yokota A."/>
            <person name="Yabe S."/>
        </authorList>
    </citation>
    <scope>NUCLEOTIDE SEQUENCE [LARGE SCALE GENOMIC DNA]</scope>
    <source>
        <strain evidence="2">Uno16</strain>
    </source>
</reference>
<comment type="caution">
    <text evidence="1">The sequence shown here is derived from an EMBL/GenBank/DDBJ whole genome shotgun (WGS) entry which is preliminary data.</text>
</comment>
<dbReference type="AlphaFoldDB" id="A0A402BLL6"/>
<organism evidence="1 2">
    <name type="scientific">Dictyobacter alpinus</name>
    <dbReference type="NCBI Taxonomy" id="2014873"/>
    <lineage>
        <taxon>Bacteria</taxon>
        <taxon>Bacillati</taxon>
        <taxon>Chloroflexota</taxon>
        <taxon>Ktedonobacteria</taxon>
        <taxon>Ktedonobacterales</taxon>
        <taxon>Dictyobacteraceae</taxon>
        <taxon>Dictyobacter</taxon>
    </lineage>
</organism>
<protein>
    <submittedName>
        <fullName evidence="1">Uncharacterized protein</fullName>
    </submittedName>
</protein>
<sequence>MSERNVIAALGTGSWLSHARPGRVVVTAGRVSRSVVGSLLGEALATAQKLRTGAWSLPHAE</sequence>